<keyword evidence="4 11" id="KW-0949">S-adenosyl-L-methionine</keyword>
<feature type="binding site" evidence="11">
    <location>
        <position position="131"/>
    </location>
    <ligand>
        <name>S-adenosyl-L-methionine</name>
        <dbReference type="ChEBI" id="CHEBI:59789"/>
    </ligand>
</feature>
<dbReference type="GO" id="GO:0005737">
    <property type="term" value="C:cytoplasm"/>
    <property type="evidence" value="ECO:0007669"/>
    <property type="project" value="UniProtKB-SubCell"/>
</dbReference>
<evidence type="ECO:0000256" key="6">
    <source>
        <dbReference type="ARBA" id="ARBA00038861"/>
    </source>
</evidence>
<keyword evidence="11" id="KW-0963">Cytoplasm</keyword>
<feature type="active site" description="Proton acceptor" evidence="11 12">
    <location>
        <position position="171"/>
    </location>
</feature>
<keyword evidence="15" id="KW-1185">Reference proteome</keyword>
<dbReference type="Gene3D" id="3.40.50.150">
    <property type="entry name" value="Vaccinia Virus protein VP39"/>
    <property type="match status" value="1"/>
</dbReference>
<comment type="function">
    <text evidence="5 11">Specifically methylates the uridine in position 2552 of 23S rRNA at the 2'-O position of the ribose in the fully assembled 50S ribosomal subunit.</text>
</comment>
<reference evidence="14 15" key="1">
    <citation type="submission" date="2019-08" db="EMBL/GenBank/DDBJ databases">
        <title>Highly reduced genomes of protist endosymbionts show evolutionary convergence.</title>
        <authorList>
            <person name="George E."/>
            <person name="Husnik F."/>
            <person name="Tashyreva D."/>
            <person name="Prokopchuk G."/>
            <person name="Horak A."/>
            <person name="Kwong W.K."/>
            <person name="Lukes J."/>
            <person name="Keeling P.J."/>
        </authorList>
    </citation>
    <scope>NUCLEOTIDE SEQUENCE [LARGE SCALE GENOMIC DNA]</scope>
    <source>
        <strain evidence="14">1621</strain>
    </source>
</reference>
<dbReference type="RefSeq" id="WP_148952201.1">
    <property type="nucleotide sequence ID" value="NZ_CP043312.1"/>
</dbReference>
<evidence type="ECO:0000256" key="10">
    <source>
        <dbReference type="ARBA" id="ARBA00048970"/>
    </source>
</evidence>
<dbReference type="HAMAP" id="MF_01547">
    <property type="entry name" value="RNA_methyltr_E"/>
    <property type="match status" value="1"/>
</dbReference>
<proteinExistence type="inferred from homology"/>
<evidence type="ECO:0000256" key="5">
    <source>
        <dbReference type="ARBA" id="ARBA00037569"/>
    </source>
</evidence>
<evidence type="ECO:0000256" key="3">
    <source>
        <dbReference type="ARBA" id="ARBA00022679"/>
    </source>
</evidence>
<keyword evidence="1 11" id="KW-0698">rRNA processing</keyword>
<dbReference type="PIRSF" id="PIRSF005461">
    <property type="entry name" value="23S_rRNA_mtase"/>
    <property type="match status" value="1"/>
</dbReference>
<dbReference type="AlphaFoldDB" id="A0A5C0UJA5"/>
<feature type="binding site" evidence="11">
    <location>
        <position position="65"/>
    </location>
    <ligand>
        <name>S-adenosyl-L-methionine</name>
        <dbReference type="ChEBI" id="CHEBI:59789"/>
    </ligand>
</feature>
<dbReference type="SUPFAM" id="SSF53335">
    <property type="entry name" value="S-adenosyl-L-methionine-dependent methyltransferases"/>
    <property type="match status" value="1"/>
</dbReference>
<dbReference type="KEGG" id="snay:FZC37_02825"/>
<dbReference type="OrthoDB" id="9790080at2"/>
<accession>A0A5C0UJA5</accession>
<evidence type="ECO:0000256" key="1">
    <source>
        <dbReference type="ARBA" id="ARBA00022552"/>
    </source>
</evidence>
<dbReference type="EC" id="2.1.1.166" evidence="6 11"/>
<evidence type="ECO:0000256" key="2">
    <source>
        <dbReference type="ARBA" id="ARBA00022603"/>
    </source>
</evidence>
<feature type="domain" description="Ribosomal RNA methyltransferase FtsJ" evidence="13">
    <location>
        <begin position="33"/>
        <end position="214"/>
    </location>
</feature>
<dbReference type="Pfam" id="PF01728">
    <property type="entry name" value="FtsJ"/>
    <property type="match status" value="1"/>
</dbReference>
<dbReference type="GO" id="GO:0008650">
    <property type="term" value="F:rRNA (uridine-2'-O-)-methyltransferase activity"/>
    <property type="evidence" value="ECO:0007669"/>
    <property type="project" value="UniProtKB-UniRule"/>
</dbReference>
<name>A0A5C0UJA5_9RICK</name>
<sequence length="215" mass="24120">MKNKKRGITASSRRWVERHDSDLYVRLAKQDGYRSRAAYKLLDIQKSFSVINVDNVVLDLGSSPGSWSQVAINIAKRGVVVAVDILPMKKLSGVYFYQNDCLSKAFGIKVQELLFDVTGQKNGCVDVILSDMSPNSSGFGDIDHVRSLLLCEACMKVAHDRLRKNGNLVMKCLQGAEQDNFISHIRTFFSKVTLFKPKASRKESREIYIVAQGKL</sequence>
<keyword evidence="2 11" id="KW-0489">Methyltransferase</keyword>
<evidence type="ECO:0000256" key="11">
    <source>
        <dbReference type="HAMAP-Rule" id="MF_01547"/>
    </source>
</evidence>
<keyword evidence="3 11" id="KW-0808">Transferase</keyword>
<dbReference type="PANTHER" id="PTHR10920">
    <property type="entry name" value="RIBOSOMAL RNA METHYLTRANSFERASE"/>
    <property type="match status" value="1"/>
</dbReference>
<feature type="binding site" evidence="11">
    <location>
        <position position="100"/>
    </location>
    <ligand>
        <name>S-adenosyl-L-methionine</name>
        <dbReference type="ChEBI" id="CHEBI:59789"/>
    </ligand>
</feature>
<comment type="catalytic activity">
    <reaction evidence="10 11">
        <text>uridine(2552) in 23S rRNA + S-adenosyl-L-methionine = 2'-O-methyluridine(2552) in 23S rRNA + S-adenosyl-L-homocysteine + H(+)</text>
        <dbReference type="Rhea" id="RHEA:42720"/>
        <dbReference type="Rhea" id="RHEA-COMP:10202"/>
        <dbReference type="Rhea" id="RHEA-COMP:10203"/>
        <dbReference type="ChEBI" id="CHEBI:15378"/>
        <dbReference type="ChEBI" id="CHEBI:57856"/>
        <dbReference type="ChEBI" id="CHEBI:59789"/>
        <dbReference type="ChEBI" id="CHEBI:65315"/>
        <dbReference type="ChEBI" id="CHEBI:74478"/>
        <dbReference type="EC" id="2.1.1.166"/>
    </reaction>
</comment>
<dbReference type="InterPro" id="IPR050082">
    <property type="entry name" value="RNA_methyltr_RlmE"/>
</dbReference>
<organism evidence="14 15">
    <name type="scientific">Candidatus Sneabacter namystus</name>
    <dbReference type="NCBI Taxonomy" id="2601646"/>
    <lineage>
        <taxon>Bacteria</taxon>
        <taxon>Pseudomonadati</taxon>
        <taxon>Pseudomonadota</taxon>
        <taxon>Alphaproteobacteria</taxon>
        <taxon>Rickettsiales</taxon>
        <taxon>Rickettsiaceae</taxon>
        <taxon>Rickettsieae</taxon>
        <taxon>Candidatus Sneabacter</taxon>
    </lineage>
</organism>
<evidence type="ECO:0000256" key="7">
    <source>
        <dbReference type="ARBA" id="ARBA00041129"/>
    </source>
</evidence>
<evidence type="ECO:0000256" key="9">
    <source>
        <dbReference type="ARBA" id="ARBA00042745"/>
    </source>
</evidence>
<protein>
    <recommendedName>
        <fullName evidence="7 11">Ribosomal RNA large subunit methyltransferase E</fullName>
        <ecNumber evidence="6 11">2.1.1.166</ecNumber>
    </recommendedName>
    <alternativeName>
        <fullName evidence="9 11">23S rRNA Um2552 methyltransferase</fullName>
    </alternativeName>
    <alternativeName>
        <fullName evidence="8 11">rRNA (uridine-2'-O-)-methyltransferase</fullName>
    </alternativeName>
</protein>
<comment type="subcellular location">
    <subcellularLocation>
        <location evidence="11">Cytoplasm</location>
    </subcellularLocation>
</comment>
<evidence type="ECO:0000259" key="13">
    <source>
        <dbReference type="Pfam" id="PF01728"/>
    </source>
</evidence>
<feature type="binding site" evidence="11">
    <location>
        <position position="84"/>
    </location>
    <ligand>
        <name>S-adenosyl-L-methionine</name>
        <dbReference type="ChEBI" id="CHEBI:59789"/>
    </ligand>
</feature>
<evidence type="ECO:0000313" key="14">
    <source>
        <dbReference type="EMBL" id="QEK39840.1"/>
    </source>
</evidence>
<dbReference type="PANTHER" id="PTHR10920:SF18">
    <property type="entry name" value="RRNA METHYLTRANSFERASE 2, MITOCHONDRIAL"/>
    <property type="match status" value="1"/>
</dbReference>
<dbReference type="InterPro" id="IPR015507">
    <property type="entry name" value="rRNA-MeTfrase_E"/>
</dbReference>
<dbReference type="EMBL" id="CP043312">
    <property type="protein sequence ID" value="QEK39840.1"/>
    <property type="molecule type" value="Genomic_DNA"/>
</dbReference>
<feature type="binding site" evidence="11">
    <location>
        <position position="67"/>
    </location>
    <ligand>
        <name>S-adenosyl-L-methionine</name>
        <dbReference type="ChEBI" id="CHEBI:59789"/>
    </ligand>
</feature>
<evidence type="ECO:0000256" key="8">
    <source>
        <dbReference type="ARBA" id="ARBA00041995"/>
    </source>
</evidence>
<dbReference type="Proteomes" id="UP000323844">
    <property type="component" value="Chromosome"/>
</dbReference>
<comment type="similarity">
    <text evidence="11">Belongs to the class I-like SAM-binding methyltransferase superfamily. RNA methyltransferase RlmE family.</text>
</comment>
<evidence type="ECO:0000256" key="12">
    <source>
        <dbReference type="PIRSR" id="PIRSR005461-1"/>
    </source>
</evidence>
<dbReference type="InterPro" id="IPR029063">
    <property type="entry name" value="SAM-dependent_MTases_sf"/>
</dbReference>
<dbReference type="InterPro" id="IPR002877">
    <property type="entry name" value="RNA_MeTrfase_FtsJ_dom"/>
</dbReference>
<evidence type="ECO:0000256" key="4">
    <source>
        <dbReference type="ARBA" id="ARBA00022691"/>
    </source>
</evidence>
<gene>
    <name evidence="11" type="primary">rlmE</name>
    <name evidence="11" type="synonym">ftsJ</name>
    <name evidence="11" type="synonym">rrmJ</name>
    <name evidence="14" type="ORF">FZC37_02825</name>
</gene>
<evidence type="ECO:0000313" key="15">
    <source>
        <dbReference type="Proteomes" id="UP000323844"/>
    </source>
</evidence>